<evidence type="ECO:0000313" key="1">
    <source>
        <dbReference type="EMBL" id="CAB4654460.1"/>
    </source>
</evidence>
<proteinExistence type="predicted"/>
<accession>A0A6J6KXE1</accession>
<sequence length="148" mass="15175">MIAPAVALRLCLRNSAINAASKSLAFNSPQAASRTFAFLMVSSNFFPLTPPGCVITKRTCSGRSAIAVSRIAPTSSVAPSIPCTTMTVSSPNSDGESAFASSPAAESLLATMSCRTAAGSALRAEAITPSITRWTKMASLPTASTTWA</sequence>
<gene>
    <name evidence="1" type="ORF">UFOPK2171_00827</name>
</gene>
<protein>
    <submittedName>
        <fullName evidence="1">Unannotated protein</fullName>
    </submittedName>
</protein>
<organism evidence="1">
    <name type="scientific">freshwater metagenome</name>
    <dbReference type="NCBI Taxonomy" id="449393"/>
    <lineage>
        <taxon>unclassified sequences</taxon>
        <taxon>metagenomes</taxon>
        <taxon>ecological metagenomes</taxon>
    </lineage>
</organism>
<name>A0A6J6KXE1_9ZZZZ</name>
<reference evidence="1" key="1">
    <citation type="submission" date="2020-05" db="EMBL/GenBank/DDBJ databases">
        <authorList>
            <person name="Chiriac C."/>
            <person name="Salcher M."/>
            <person name="Ghai R."/>
            <person name="Kavagutti S V."/>
        </authorList>
    </citation>
    <scope>NUCLEOTIDE SEQUENCE</scope>
</reference>
<dbReference type="AlphaFoldDB" id="A0A6J6KXE1"/>
<dbReference type="EMBL" id="CAEZWD010000118">
    <property type="protein sequence ID" value="CAB4654460.1"/>
    <property type="molecule type" value="Genomic_DNA"/>
</dbReference>